<dbReference type="AlphaFoldDB" id="A0A9D4N7D5"/>
<accession>A0A9D4N7D5</accession>
<sequence>MNTEPNPLLQSFEELQQDDSRLHQEYQHLLDENTRLKQEIRDNEFKYTNLKSSQIRAYTRLPSMGAFLWVLSLVSVFYKQLDGYLLETSYFLYL</sequence>
<proteinExistence type="predicted"/>
<name>A0A9D4N7D5_DREPO</name>
<reference evidence="1" key="2">
    <citation type="submission" date="2020-11" db="EMBL/GenBank/DDBJ databases">
        <authorList>
            <person name="McCartney M.A."/>
            <person name="Auch B."/>
            <person name="Kono T."/>
            <person name="Mallez S."/>
            <person name="Becker A."/>
            <person name="Gohl D.M."/>
            <person name="Silverstein K.A.T."/>
            <person name="Koren S."/>
            <person name="Bechman K.B."/>
            <person name="Herman A."/>
            <person name="Abrahante J.E."/>
            <person name="Garbe J."/>
        </authorList>
    </citation>
    <scope>NUCLEOTIDE SEQUENCE</scope>
    <source>
        <strain evidence="1">Duluth1</strain>
        <tissue evidence="1">Whole animal</tissue>
    </source>
</reference>
<evidence type="ECO:0000313" key="1">
    <source>
        <dbReference type="EMBL" id="KAH3889181.1"/>
    </source>
</evidence>
<gene>
    <name evidence="1" type="ORF">DPMN_013231</name>
</gene>
<reference evidence="1" key="1">
    <citation type="journal article" date="2019" name="bioRxiv">
        <title>The Genome of the Zebra Mussel, Dreissena polymorpha: A Resource for Invasive Species Research.</title>
        <authorList>
            <person name="McCartney M.A."/>
            <person name="Auch B."/>
            <person name="Kono T."/>
            <person name="Mallez S."/>
            <person name="Zhang Y."/>
            <person name="Obille A."/>
            <person name="Becker A."/>
            <person name="Abrahante J.E."/>
            <person name="Garbe J."/>
            <person name="Badalamenti J.P."/>
            <person name="Herman A."/>
            <person name="Mangelson H."/>
            <person name="Liachko I."/>
            <person name="Sullivan S."/>
            <person name="Sone E.D."/>
            <person name="Koren S."/>
            <person name="Silverstein K.A.T."/>
            <person name="Beckman K.B."/>
            <person name="Gohl D.M."/>
        </authorList>
    </citation>
    <scope>NUCLEOTIDE SEQUENCE</scope>
    <source>
        <strain evidence="1">Duluth1</strain>
        <tissue evidence="1">Whole animal</tissue>
    </source>
</reference>
<dbReference type="EMBL" id="JAIWYP010000001">
    <property type="protein sequence ID" value="KAH3889181.1"/>
    <property type="molecule type" value="Genomic_DNA"/>
</dbReference>
<evidence type="ECO:0000313" key="2">
    <source>
        <dbReference type="Proteomes" id="UP000828390"/>
    </source>
</evidence>
<protein>
    <submittedName>
        <fullName evidence="1">Uncharacterized protein</fullName>
    </submittedName>
</protein>
<comment type="caution">
    <text evidence="1">The sequence shown here is derived from an EMBL/GenBank/DDBJ whole genome shotgun (WGS) entry which is preliminary data.</text>
</comment>
<organism evidence="1 2">
    <name type="scientific">Dreissena polymorpha</name>
    <name type="common">Zebra mussel</name>
    <name type="synonym">Mytilus polymorpha</name>
    <dbReference type="NCBI Taxonomy" id="45954"/>
    <lineage>
        <taxon>Eukaryota</taxon>
        <taxon>Metazoa</taxon>
        <taxon>Spiralia</taxon>
        <taxon>Lophotrochozoa</taxon>
        <taxon>Mollusca</taxon>
        <taxon>Bivalvia</taxon>
        <taxon>Autobranchia</taxon>
        <taxon>Heteroconchia</taxon>
        <taxon>Euheterodonta</taxon>
        <taxon>Imparidentia</taxon>
        <taxon>Neoheterodontei</taxon>
        <taxon>Myida</taxon>
        <taxon>Dreissenoidea</taxon>
        <taxon>Dreissenidae</taxon>
        <taxon>Dreissena</taxon>
    </lineage>
</organism>
<dbReference type="Proteomes" id="UP000828390">
    <property type="component" value="Unassembled WGS sequence"/>
</dbReference>
<keyword evidence="2" id="KW-1185">Reference proteome</keyword>